<keyword evidence="9" id="KW-1185">Reference proteome</keyword>
<dbReference type="AlphaFoldDB" id="A0A6A4W651"/>
<feature type="transmembrane region" description="Helical" evidence="7">
    <location>
        <begin position="237"/>
        <end position="256"/>
    </location>
</feature>
<feature type="transmembrane region" description="Helical" evidence="7">
    <location>
        <begin position="293"/>
        <end position="313"/>
    </location>
</feature>
<dbReference type="PANTHER" id="PTHR13906">
    <property type="entry name" value="PORCUPINE"/>
    <property type="match status" value="1"/>
</dbReference>
<dbReference type="InterPro" id="IPR004299">
    <property type="entry name" value="MBOAT_fam"/>
</dbReference>
<organism evidence="8 9">
    <name type="scientific">Amphibalanus amphitrite</name>
    <name type="common">Striped barnacle</name>
    <name type="synonym">Balanus amphitrite</name>
    <dbReference type="NCBI Taxonomy" id="1232801"/>
    <lineage>
        <taxon>Eukaryota</taxon>
        <taxon>Metazoa</taxon>
        <taxon>Ecdysozoa</taxon>
        <taxon>Arthropoda</taxon>
        <taxon>Crustacea</taxon>
        <taxon>Multicrustacea</taxon>
        <taxon>Cirripedia</taxon>
        <taxon>Thoracica</taxon>
        <taxon>Thoracicalcarea</taxon>
        <taxon>Balanomorpha</taxon>
        <taxon>Balanoidea</taxon>
        <taxon>Balanidae</taxon>
        <taxon>Amphibalaninae</taxon>
        <taxon>Amphibalanus</taxon>
    </lineage>
</organism>
<dbReference type="InterPro" id="IPR049941">
    <property type="entry name" value="LPLAT_7/PORCN-like"/>
</dbReference>
<feature type="transmembrane region" description="Helical" evidence="7">
    <location>
        <begin position="100"/>
        <end position="118"/>
    </location>
</feature>
<keyword evidence="3 7" id="KW-0812">Transmembrane</keyword>
<proteinExistence type="predicted"/>
<evidence type="ECO:0000256" key="4">
    <source>
        <dbReference type="ARBA" id="ARBA00022989"/>
    </source>
</evidence>
<dbReference type="OrthoDB" id="286734at2759"/>
<dbReference type="Pfam" id="PF03062">
    <property type="entry name" value="MBOAT"/>
    <property type="match status" value="1"/>
</dbReference>
<evidence type="ECO:0000256" key="3">
    <source>
        <dbReference type="ARBA" id="ARBA00022692"/>
    </source>
</evidence>
<dbReference type="Proteomes" id="UP000440578">
    <property type="component" value="Unassembled WGS sequence"/>
</dbReference>
<dbReference type="EMBL" id="VIIS01001379">
    <property type="protein sequence ID" value="KAF0299264.1"/>
    <property type="molecule type" value="Genomic_DNA"/>
</dbReference>
<accession>A0A6A4W651</accession>
<evidence type="ECO:0000256" key="5">
    <source>
        <dbReference type="ARBA" id="ARBA00023136"/>
    </source>
</evidence>
<feature type="transmembrane region" description="Helical" evidence="7">
    <location>
        <begin position="351"/>
        <end position="374"/>
    </location>
</feature>
<reference evidence="8 9" key="1">
    <citation type="submission" date="2019-07" db="EMBL/GenBank/DDBJ databases">
        <title>Draft genome assembly of a fouling barnacle, Amphibalanus amphitrite (Darwin, 1854): The first reference genome for Thecostraca.</title>
        <authorList>
            <person name="Kim W."/>
        </authorList>
    </citation>
    <scope>NUCLEOTIDE SEQUENCE [LARGE SCALE GENOMIC DNA]</scope>
    <source>
        <strain evidence="8">SNU_AA5</strain>
        <tissue evidence="8">Soma without cirri and trophi</tissue>
    </source>
</reference>
<protein>
    <submittedName>
        <fullName evidence="8">Lysophospholipid acyltransferase 1</fullName>
    </submittedName>
</protein>
<dbReference type="GO" id="GO:0030258">
    <property type="term" value="P:lipid modification"/>
    <property type="evidence" value="ECO:0007669"/>
    <property type="project" value="TreeGrafter"/>
</dbReference>
<feature type="transmembrane region" description="Helical" evidence="7">
    <location>
        <begin position="386"/>
        <end position="405"/>
    </location>
</feature>
<gene>
    <name evidence="8" type="primary">Mboat1</name>
    <name evidence="8" type="ORF">FJT64_027957</name>
</gene>
<evidence type="ECO:0000256" key="1">
    <source>
        <dbReference type="ARBA" id="ARBA00004141"/>
    </source>
</evidence>
<evidence type="ECO:0000313" key="8">
    <source>
        <dbReference type="EMBL" id="KAF0299264.1"/>
    </source>
</evidence>
<dbReference type="PANTHER" id="PTHR13906:SF4">
    <property type="entry name" value="LYSOPHOSPHOLIPID ACYLTRANSFERASE 6"/>
    <property type="match status" value="1"/>
</dbReference>
<evidence type="ECO:0000313" key="9">
    <source>
        <dbReference type="Proteomes" id="UP000440578"/>
    </source>
</evidence>
<name>A0A6A4W651_AMPAM</name>
<keyword evidence="4 7" id="KW-1133">Transmembrane helix</keyword>
<comment type="subcellular location">
    <subcellularLocation>
        <location evidence="1">Membrane</location>
        <topology evidence="1">Multi-pass membrane protein</topology>
    </subcellularLocation>
</comment>
<keyword evidence="5 7" id="KW-0472">Membrane</keyword>
<evidence type="ECO:0000256" key="6">
    <source>
        <dbReference type="ARBA" id="ARBA00023315"/>
    </source>
</evidence>
<keyword evidence="6 8" id="KW-0012">Acyltransferase</keyword>
<comment type="caution">
    <text evidence="8">The sequence shown here is derived from an EMBL/GenBank/DDBJ whole genome shotgun (WGS) entry which is preliminary data.</text>
</comment>
<dbReference type="GO" id="GO:0016746">
    <property type="term" value="F:acyltransferase activity"/>
    <property type="evidence" value="ECO:0007669"/>
    <property type="project" value="UniProtKB-KW"/>
</dbReference>
<evidence type="ECO:0000256" key="7">
    <source>
        <dbReference type="SAM" id="Phobius"/>
    </source>
</evidence>
<evidence type="ECO:0000256" key="2">
    <source>
        <dbReference type="ARBA" id="ARBA00022679"/>
    </source>
</evidence>
<sequence>MITMVEPTYPGCQYFSGLATRVGLSVDQVNFLLGQLAGLAVATLFRLQLRPGRVGPAPRHLAAAATGLGILLFCYGRDTVHVITQAVVTYSVIRLAPAKYVHRLCLLFAMIYLTIIHYGRLGRRNPYIDVSGPVMVLTMKVTLLAFNIHDGAASDTGDLQTNNPDIRRLAVSRVPGLLEFAGYAFNFQTVLVGPMVDFRHYKHFIETGVSPPPPGAPVDKTGSDGNANLVRPSPWRAVLRQLGVVTITAWCVVFLVPKVPHAFFREEAYYGWSWWRQWGYMYLSGLMGRMKYYAAWCLAGAVCNASGLGYSGLGEDGRQRWDAVSNVHLWQVESRRCLRPRMQFSAFTRRLYDLAGWAATRVCIAYLQVPFVLLDISTSMRVYSEHYFAVHLLCAAMIFLLPRVLPPPAKTVSSTAKLTTPIVHDTGLDVWAARSVRGLRIWPEG</sequence>
<keyword evidence="2 8" id="KW-0808">Transferase</keyword>
<dbReference type="GO" id="GO:0016020">
    <property type="term" value="C:membrane"/>
    <property type="evidence" value="ECO:0007669"/>
    <property type="project" value="UniProtKB-SubCell"/>
</dbReference>